<reference evidence="1 3" key="1">
    <citation type="journal article" date="2014" name="Nat. Genet.">
        <title>Genome and transcriptome of the porcine whipworm Trichuris suis.</title>
        <authorList>
            <person name="Jex A.R."/>
            <person name="Nejsum P."/>
            <person name="Schwarz E.M."/>
            <person name="Hu L."/>
            <person name="Young N.D."/>
            <person name="Hall R.S."/>
            <person name="Korhonen P.K."/>
            <person name="Liao S."/>
            <person name="Thamsborg S."/>
            <person name="Xia J."/>
            <person name="Xu P."/>
            <person name="Wang S."/>
            <person name="Scheerlinck J.P."/>
            <person name="Hofmann A."/>
            <person name="Sternberg P.W."/>
            <person name="Wang J."/>
            <person name="Gasser R.B."/>
        </authorList>
    </citation>
    <scope>NUCLEOTIDE SEQUENCE [LARGE SCALE GENOMIC DNA]</scope>
    <source>
        <strain evidence="2">DCEP-RM93F</strain>
        <strain evidence="1">DCEP-RM93M</strain>
    </source>
</reference>
<dbReference type="Proteomes" id="UP000030758">
    <property type="component" value="Unassembled WGS sequence"/>
</dbReference>
<evidence type="ECO:0000313" key="2">
    <source>
        <dbReference type="EMBL" id="KFD64308.1"/>
    </source>
</evidence>
<protein>
    <submittedName>
        <fullName evidence="1">Uncharacterized protein</fullName>
    </submittedName>
</protein>
<organism evidence="1 3">
    <name type="scientific">Trichuris suis</name>
    <name type="common">pig whipworm</name>
    <dbReference type="NCBI Taxonomy" id="68888"/>
    <lineage>
        <taxon>Eukaryota</taxon>
        <taxon>Metazoa</taxon>
        <taxon>Ecdysozoa</taxon>
        <taxon>Nematoda</taxon>
        <taxon>Enoplea</taxon>
        <taxon>Dorylaimia</taxon>
        <taxon>Trichinellida</taxon>
        <taxon>Trichuridae</taxon>
        <taxon>Trichuris</taxon>
    </lineage>
</organism>
<evidence type="ECO:0000313" key="1">
    <source>
        <dbReference type="EMBL" id="KFD49213.1"/>
    </source>
</evidence>
<dbReference type="EMBL" id="KL363276">
    <property type="protein sequence ID" value="KFD49213.1"/>
    <property type="molecule type" value="Genomic_DNA"/>
</dbReference>
<accession>A0A085LW67</accession>
<dbReference type="EMBL" id="KL367557">
    <property type="protein sequence ID" value="KFD64308.1"/>
    <property type="molecule type" value="Genomic_DNA"/>
</dbReference>
<name>A0A085LW67_9BILA</name>
<keyword evidence="3" id="KW-1185">Reference proteome</keyword>
<dbReference type="Proteomes" id="UP000030764">
    <property type="component" value="Unassembled WGS sequence"/>
</dbReference>
<gene>
    <name evidence="1" type="ORF">M513_09935</name>
    <name evidence="2" type="ORF">M514_09935</name>
</gene>
<evidence type="ECO:0000313" key="3">
    <source>
        <dbReference type="Proteomes" id="UP000030764"/>
    </source>
</evidence>
<dbReference type="AlphaFoldDB" id="A0A085LW67"/>
<sequence>MRRQNVVTFGEKGLDAAHEARYMATYQGVGYKEFRDKHSNEWITAEATGFRPVREPVIREGDDTYKPGVLLSKDDSCWVLDVAVPWETQDALSRRHADKCRKYERLKQAACKLTETKHFNTGSIVIGARGPGARRMISLLRI</sequence>
<proteinExistence type="predicted"/>